<keyword evidence="1" id="KW-0812">Transmembrane</keyword>
<proteinExistence type="predicted"/>
<feature type="transmembrane region" description="Helical" evidence="1">
    <location>
        <begin position="137"/>
        <end position="157"/>
    </location>
</feature>
<evidence type="ECO:0000313" key="3">
    <source>
        <dbReference type="Proteomes" id="UP001138661"/>
    </source>
</evidence>
<comment type="caution">
    <text evidence="2">The sequence shown here is derived from an EMBL/GenBank/DDBJ whole genome shotgun (WGS) entry which is preliminary data.</text>
</comment>
<evidence type="ECO:0000313" key="2">
    <source>
        <dbReference type="EMBL" id="MBW4706236.1"/>
    </source>
</evidence>
<dbReference type="EMBL" id="JAHXDN010000001">
    <property type="protein sequence ID" value="MBW4706236.1"/>
    <property type="molecule type" value="Genomic_DNA"/>
</dbReference>
<keyword evidence="1" id="KW-1133">Transmembrane helix</keyword>
<protein>
    <submittedName>
        <fullName evidence="2">Rod shape-determining protein MreD</fullName>
    </submittedName>
</protein>
<organism evidence="2 3">
    <name type="scientific">Roseobacter insulae</name>
    <dbReference type="NCBI Taxonomy" id="2859783"/>
    <lineage>
        <taxon>Bacteria</taxon>
        <taxon>Pseudomonadati</taxon>
        <taxon>Pseudomonadota</taxon>
        <taxon>Alphaproteobacteria</taxon>
        <taxon>Rhodobacterales</taxon>
        <taxon>Roseobacteraceae</taxon>
        <taxon>Roseobacter</taxon>
    </lineage>
</organism>
<evidence type="ECO:0000256" key="1">
    <source>
        <dbReference type="SAM" id="Phobius"/>
    </source>
</evidence>
<dbReference type="RefSeq" id="WP_219497705.1">
    <property type="nucleotide sequence ID" value="NZ_JAHXDN010000001.1"/>
</dbReference>
<dbReference type="AlphaFoldDB" id="A0A9X1FR38"/>
<gene>
    <name evidence="2" type="ORF">KX928_00385</name>
</gene>
<feature type="transmembrane region" description="Helical" evidence="1">
    <location>
        <begin position="12"/>
        <end position="29"/>
    </location>
</feature>
<reference evidence="2" key="1">
    <citation type="submission" date="2021-07" db="EMBL/GenBank/DDBJ databases">
        <title>Roseobacter insulae sp. nov., isolated from a tidal flat.</title>
        <authorList>
            <person name="Park S."/>
            <person name="Yoon J.-H."/>
        </authorList>
    </citation>
    <scope>NUCLEOTIDE SEQUENCE</scope>
    <source>
        <strain evidence="2">YSTF-M11</strain>
    </source>
</reference>
<sequence>MSELAQTRLWTMRATFALLVCVILFFHLLPLETTPRRWVGPDLLLAFACAWSIRRPEYVPVAALAGLFLLADLLLQRPPGLWALLALLGCERLKKRARGLRDTGFASEWLSVCIVVAGVAVLYRAGLMITLVELPAFGLTLFETIMTMLFYPLVVAVTHGLMRVRKATPGDLDGSGGRI</sequence>
<accession>A0A9X1FR38</accession>
<feature type="transmembrane region" description="Helical" evidence="1">
    <location>
        <begin position="109"/>
        <end position="131"/>
    </location>
</feature>
<name>A0A9X1FR38_9RHOB</name>
<dbReference type="Proteomes" id="UP001138661">
    <property type="component" value="Unassembled WGS sequence"/>
</dbReference>
<keyword evidence="1" id="KW-0472">Membrane</keyword>
<keyword evidence="3" id="KW-1185">Reference proteome</keyword>